<evidence type="ECO:0000259" key="1">
    <source>
        <dbReference type="Pfam" id="PF06742"/>
    </source>
</evidence>
<organism evidence="3 4">
    <name type="scientific">Polarella glacialis</name>
    <name type="common">Dinoflagellate</name>
    <dbReference type="NCBI Taxonomy" id="89957"/>
    <lineage>
        <taxon>Eukaryota</taxon>
        <taxon>Sar</taxon>
        <taxon>Alveolata</taxon>
        <taxon>Dinophyceae</taxon>
        <taxon>Suessiales</taxon>
        <taxon>Suessiaceae</taxon>
        <taxon>Polarella</taxon>
    </lineage>
</organism>
<sequence>MEPTSKKQKTAGFNFPIPPSLLTPSQVQSRLGTFNFFDGIPDASSAERLFDCLDLFRGVDCFLDLVPMASLEAMRMGHVSMGIKGCSDAIIMDTLMDSAPLFLTGNTDTVYCSIFLDLECDGPTVVEVPPGCGPGTVNDAFFRFVIDTGSVGPDRGQGGKYLLLPPEYEGLDPPEGGAEAVVGGVKYFAAKSKSYVNWLILRGFLVDGKPDLATKMFKEGLKVYPLSSAASPPEMTFTSCSERFMNTVHSNDFDFYQEIHAVLSKEPIGLIDPELRGKAASIGIQKGKPFEPSDKLRKTLVEAVAVANGMARAISFMPRDEEAWIYGRENNWYTPFVGGDYRWLRNKGAGGRNQDARLLFFYLATVNTPAIVLKMVGKGSQYAVVAADAMGAPLDGAATYSLTLPKDVPAKDFWSFVIYDPQTRSQLQTGQPFPSKNSVKNKEMQYNPDGSITLHFSPQAPAGKQSNWIQTVPGKAWFALLRLYGPLDAWFDKTWRPGQIIQH</sequence>
<dbReference type="SUPFAM" id="SSF160935">
    <property type="entry name" value="VPA0735-like"/>
    <property type="match status" value="1"/>
</dbReference>
<dbReference type="InterPro" id="IPR037050">
    <property type="entry name" value="DUF1254_sf"/>
</dbReference>
<dbReference type="PANTHER" id="PTHR36509">
    <property type="entry name" value="BLL3101 PROTEIN"/>
    <property type="match status" value="1"/>
</dbReference>
<dbReference type="Gene3D" id="1.10.3360.10">
    <property type="entry name" value="VPA0735-like domain"/>
    <property type="match status" value="1"/>
</dbReference>
<reference evidence="3" key="1">
    <citation type="submission" date="2021-02" db="EMBL/GenBank/DDBJ databases">
        <authorList>
            <person name="Dougan E. K."/>
            <person name="Rhodes N."/>
            <person name="Thang M."/>
            <person name="Chan C."/>
        </authorList>
    </citation>
    <scope>NUCLEOTIDE SEQUENCE</scope>
</reference>
<comment type="caution">
    <text evidence="3">The sequence shown here is derived from an EMBL/GenBank/DDBJ whole genome shotgun (WGS) entry which is preliminary data.</text>
</comment>
<evidence type="ECO:0000313" key="4">
    <source>
        <dbReference type="Proteomes" id="UP000626109"/>
    </source>
</evidence>
<protein>
    <recommendedName>
        <fullName evidence="5">DUF1254 domain-containing protein</fullName>
    </recommendedName>
</protein>
<dbReference type="EMBL" id="CAJNNW010030880">
    <property type="protein sequence ID" value="CAE8704928.1"/>
    <property type="molecule type" value="Genomic_DNA"/>
</dbReference>
<evidence type="ECO:0008006" key="5">
    <source>
        <dbReference type="Google" id="ProtNLM"/>
    </source>
</evidence>
<evidence type="ECO:0000313" key="3">
    <source>
        <dbReference type="EMBL" id="CAE8704928.1"/>
    </source>
</evidence>
<dbReference type="AlphaFoldDB" id="A0A813KKB9"/>
<feature type="domain" description="DUF1214" evidence="1">
    <location>
        <begin position="381"/>
        <end position="486"/>
    </location>
</feature>
<name>A0A813KKB9_POLGL</name>
<dbReference type="InterPro" id="IPR037049">
    <property type="entry name" value="DUF1214_C_sf"/>
</dbReference>
<dbReference type="PANTHER" id="PTHR36509:SF3">
    <property type="entry name" value="SIGNAL PEPTIDE PROTEIN"/>
    <property type="match status" value="1"/>
</dbReference>
<dbReference type="Gene3D" id="2.60.120.600">
    <property type="entry name" value="Domain of unknown function DUF1214, C-terminal domain"/>
    <property type="match status" value="1"/>
</dbReference>
<feature type="domain" description="DUF1254" evidence="2">
    <location>
        <begin position="98"/>
        <end position="225"/>
    </location>
</feature>
<dbReference type="InterPro" id="IPR010679">
    <property type="entry name" value="DUF1254"/>
</dbReference>
<dbReference type="InterPro" id="IPR010621">
    <property type="entry name" value="DUF1214"/>
</dbReference>
<dbReference type="Proteomes" id="UP000626109">
    <property type="component" value="Unassembled WGS sequence"/>
</dbReference>
<accession>A0A813KKB9</accession>
<dbReference type="Pfam" id="PF06742">
    <property type="entry name" value="DUF1214"/>
    <property type="match status" value="1"/>
</dbReference>
<dbReference type="Pfam" id="PF06863">
    <property type="entry name" value="DUF1254"/>
    <property type="match status" value="1"/>
</dbReference>
<evidence type="ECO:0000259" key="2">
    <source>
        <dbReference type="Pfam" id="PF06863"/>
    </source>
</evidence>
<gene>
    <name evidence="3" type="ORF">PGLA2088_LOCUS33443</name>
</gene>
<dbReference type="Gene3D" id="2.60.40.1610">
    <property type="entry name" value="Domain of unknown function DUF1254"/>
    <property type="match status" value="1"/>
</dbReference>
<proteinExistence type="predicted"/>